<dbReference type="AlphaFoldDB" id="A0AAW1SK98"/>
<proteinExistence type="predicted"/>
<name>A0AAW1SK98_9CHLO</name>
<gene>
    <name evidence="2" type="ORF">WJX84_001255</name>
</gene>
<evidence type="ECO:0000313" key="3">
    <source>
        <dbReference type="Proteomes" id="UP001485043"/>
    </source>
</evidence>
<evidence type="ECO:0000256" key="1">
    <source>
        <dbReference type="SAM" id="MobiDB-lite"/>
    </source>
</evidence>
<feature type="region of interest" description="Disordered" evidence="1">
    <location>
        <begin position="1"/>
        <end position="26"/>
    </location>
</feature>
<accession>A0AAW1SK98</accession>
<organism evidence="2 3">
    <name type="scientific">Apatococcus fuscideae</name>
    <dbReference type="NCBI Taxonomy" id="2026836"/>
    <lineage>
        <taxon>Eukaryota</taxon>
        <taxon>Viridiplantae</taxon>
        <taxon>Chlorophyta</taxon>
        <taxon>core chlorophytes</taxon>
        <taxon>Trebouxiophyceae</taxon>
        <taxon>Chlorellales</taxon>
        <taxon>Chlorellaceae</taxon>
        <taxon>Apatococcus</taxon>
    </lineage>
</organism>
<evidence type="ECO:0000313" key="2">
    <source>
        <dbReference type="EMBL" id="KAK9846135.1"/>
    </source>
</evidence>
<reference evidence="2 3" key="1">
    <citation type="journal article" date="2024" name="Nat. Commun.">
        <title>Phylogenomics reveals the evolutionary origins of lichenization in chlorophyte algae.</title>
        <authorList>
            <person name="Puginier C."/>
            <person name="Libourel C."/>
            <person name="Otte J."/>
            <person name="Skaloud P."/>
            <person name="Haon M."/>
            <person name="Grisel S."/>
            <person name="Petersen M."/>
            <person name="Berrin J.G."/>
            <person name="Delaux P.M."/>
            <person name="Dal Grande F."/>
            <person name="Keller J."/>
        </authorList>
    </citation>
    <scope>NUCLEOTIDE SEQUENCE [LARGE SCALE GENOMIC DNA]</scope>
    <source>
        <strain evidence="2 3">SAG 2523</strain>
    </source>
</reference>
<keyword evidence="3" id="KW-1185">Reference proteome</keyword>
<protein>
    <submittedName>
        <fullName evidence="2">Uncharacterized protein</fullName>
    </submittedName>
</protein>
<dbReference type="Proteomes" id="UP001485043">
    <property type="component" value="Unassembled WGS sequence"/>
</dbReference>
<comment type="caution">
    <text evidence="2">The sequence shown here is derived from an EMBL/GenBank/DDBJ whole genome shotgun (WGS) entry which is preliminary data.</text>
</comment>
<feature type="compositionally biased region" description="Polar residues" evidence="1">
    <location>
        <begin position="16"/>
        <end position="26"/>
    </location>
</feature>
<sequence>MQSSGGPLSKNGWLTRGNQSPESNSDYTSSVIAYFFPLALLEACQHNKPPREPGLAAEADEDAQLIGRFGFRSFDTASACTSTTVSCRGDRGG</sequence>
<dbReference type="EMBL" id="JALJOV010001558">
    <property type="protein sequence ID" value="KAK9846135.1"/>
    <property type="molecule type" value="Genomic_DNA"/>
</dbReference>